<evidence type="ECO:0000256" key="5">
    <source>
        <dbReference type="ARBA" id="ARBA00023015"/>
    </source>
</evidence>
<comment type="caution">
    <text evidence="10">The sequence shown here is derived from an EMBL/GenBank/DDBJ whole genome shotgun (WGS) entry which is preliminary data.</text>
</comment>
<dbReference type="PROSITE" id="PS00028">
    <property type="entry name" value="ZINC_FINGER_C2H2_1"/>
    <property type="match status" value="2"/>
</dbReference>
<dbReference type="Pfam" id="PF00096">
    <property type="entry name" value="zf-C2H2"/>
    <property type="match status" value="1"/>
</dbReference>
<dbReference type="Proteomes" id="UP001296104">
    <property type="component" value="Unassembled WGS sequence"/>
</dbReference>
<dbReference type="GO" id="GO:0008270">
    <property type="term" value="F:zinc ion binding"/>
    <property type="evidence" value="ECO:0007669"/>
    <property type="project" value="UniProtKB-KW"/>
</dbReference>
<keyword evidence="2" id="KW-0479">Metal-binding</keyword>
<dbReference type="InterPro" id="IPR013087">
    <property type="entry name" value="Znf_C2H2_type"/>
</dbReference>
<dbReference type="Gene3D" id="3.30.160.60">
    <property type="entry name" value="Classic Zinc Finger"/>
    <property type="match status" value="1"/>
</dbReference>
<keyword evidence="11" id="KW-1185">Reference proteome</keyword>
<keyword evidence="3" id="KW-0863">Zinc-finger</keyword>
<keyword evidence="6" id="KW-0804">Transcription</keyword>
<dbReference type="EMBL" id="CAVMBE010000003">
    <property type="protein sequence ID" value="CAK3795614.1"/>
    <property type="molecule type" value="Genomic_DNA"/>
</dbReference>
<dbReference type="PANTHER" id="PTHR46179">
    <property type="entry name" value="ZINC FINGER PROTEIN"/>
    <property type="match status" value="1"/>
</dbReference>
<keyword evidence="4" id="KW-0862">Zinc</keyword>
<evidence type="ECO:0000256" key="6">
    <source>
        <dbReference type="ARBA" id="ARBA00023163"/>
    </source>
</evidence>
<dbReference type="SUPFAM" id="SSF57667">
    <property type="entry name" value="beta-beta-alpha zinc fingers"/>
    <property type="match status" value="1"/>
</dbReference>
<dbReference type="AlphaFoldDB" id="A0AAI9E753"/>
<sequence length="502" mass="56709">MALNNGNRGGVSLRPLSPDTDIEHTPYQELPFECTYPECPHRFETLKGMQRHKKYYADHYYCKRCDVDCDSWEELTAHKVDNMAPYVEGKIQPTPDNMPDHIVCEFCGEDFKSFGGRKIHRERMHEADQNVGCPGCGQTFIRAANMIEHIEEDHCSVIRRIDFIRSIHRKCIIKQIMKDPHIFRANLELNEMSHAQYESVLDHSGYEHKGHQEGRDMLLDQYDDEQEGGHKALQPEVDLIDMKDPYEVKQDWPGLPKQQESNMSQPSLSNAMSKMSLKSASASGSSKLYHRDSAAEDGHNSSQSSNKIAAWGGKSTSKALFPNAKPTPPQPGDYDAILQHHAQQAAANDATNALKVDFWDPQAEGYSAHRFYNALIQKYCCPFPDCTETTSRMPAEYDTHTDLEHHIVLAHTMRVLNCVNCSKRFRSVAGLVAHAESTKKCGIAQSKDFNRFLDDMTGGFLTSHEKHVPKIVRPPTTGTELVKAGERPGIHKIEYVGTRPGL</sequence>
<feature type="compositionally biased region" description="Low complexity" evidence="8">
    <location>
        <begin position="267"/>
        <end position="287"/>
    </location>
</feature>
<comment type="subcellular location">
    <subcellularLocation>
        <location evidence="1">Nucleus</location>
    </subcellularLocation>
</comment>
<evidence type="ECO:0000256" key="3">
    <source>
        <dbReference type="ARBA" id="ARBA00022771"/>
    </source>
</evidence>
<dbReference type="InterPro" id="IPR051061">
    <property type="entry name" value="Zinc_finger_trans_reg"/>
</dbReference>
<evidence type="ECO:0000313" key="11">
    <source>
        <dbReference type="Proteomes" id="UP001296104"/>
    </source>
</evidence>
<evidence type="ECO:0000256" key="4">
    <source>
        <dbReference type="ARBA" id="ARBA00022833"/>
    </source>
</evidence>
<reference evidence="10" key="1">
    <citation type="submission" date="2023-11" db="EMBL/GenBank/DDBJ databases">
        <authorList>
            <person name="Alioto T."/>
            <person name="Alioto T."/>
            <person name="Gomez Garrido J."/>
        </authorList>
    </citation>
    <scope>NUCLEOTIDE SEQUENCE</scope>
</reference>
<dbReference type="GO" id="GO:0005634">
    <property type="term" value="C:nucleus"/>
    <property type="evidence" value="ECO:0007669"/>
    <property type="project" value="UniProtKB-SubCell"/>
</dbReference>
<evidence type="ECO:0000313" key="10">
    <source>
        <dbReference type="EMBL" id="CAK3795614.1"/>
    </source>
</evidence>
<feature type="domain" description="C2H2-type" evidence="9">
    <location>
        <begin position="133"/>
        <end position="154"/>
    </location>
</feature>
<evidence type="ECO:0000256" key="1">
    <source>
        <dbReference type="ARBA" id="ARBA00004123"/>
    </source>
</evidence>
<evidence type="ECO:0000256" key="8">
    <source>
        <dbReference type="SAM" id="MobiDB-lite"/>
    </source>
</evidence>
<evidence type="ECO:0000256" key="2">
    <source>
        <dbReference type="ARBA" id="ARBA00022723"/>
    </source>
</evidence>
<protein>
    <recommendedName>
        <fullName evidence="9">C2H2-type domain-containing protein</fullName>
    </recommendedName>
</protein>
<dbReference type="PANTHER" id="PTHR46179:SF13">
    <property type="entry name" value="C2H2-TYPE DOMAIN-CONTAINING PROTEIN"/>
    <property type="match status" value="1"/>
</dbReference>
<dbReference type="InterPro" id="IPR036236">
    <property type="entry name" value="Znf_C2H2_sf"/>
</dbReference>
<feature type="compositionally biased region" description="Basic and acidic residues" evidence="8">
    <location>
        <begin position="289"/>
        <end position="299"/>
    </location>
</feature>
<keyword evidence="5" id="KW-0805">Transcription regulation</keyword>
<feature type="region of interest" description="Disordered" evidence="8">
    <location>
        <begin position="248"/>
        <end position="309"/>
    </location>
</feature>
<keyword evidence="7" id="KW-0539">Nucleus</keyword>
<dbReference type="SMART" id="SM00355">
    <property type="entry name" value="ZnF_C2H2"/>
    <property type="match status" value="6"/>
</dbReference>
<accession>A0AAI9E753</accession>
<feature type="region of interest" description="Disordered" evidence="8">
    <location>
        <begin position="1"/>
        <end position="22"/>
    </location>
</feature>
<name>A0AAI9E753_9PEZI</name>
<gene>
    <name evidence="10" type="ORF">LECACI_7A000773</name>
</gene>
<evidence type="ECO:0000256" key="7">
    <source>
        <dbReference type="ARBA" id="ARBA00023242"/>
    </source>
</evidence>
<organism evidence="10 11">
    <name type="scientific">Lecanosticta acicola</name>
    <dbReference type="NCBI Taxonomy" id="111012"/>
    <lineage>
        <taxon>Eukaryota</taxon>
        <taxon>Fungi</taxon>
        <taxon>Dikarya</taxon>
        <taxon>Ascomycota</taxon>
        <taxon>Pezizomycotina</taxon>
        <taxon>Dothideomycetes</taxon>
        <taxon>Dothideomycetidae</taxon>
        <taxon>Mycosphaerellales</taxon>
        <taxon>Mycosphaerellaceae</taxon>
        <taxon>Lecanosticta</taxon>
    </lineage>
</organism>
<dbReference type="GO" id="GO:0006357">
    <property type="term" value="P:regulation of transcription by RNA polymerase II"/>
    <property type="evidence" value="ECO:0007669"/>
    <property type="project" value="TreeGrafter"/>
</dbReference>
<evidence type="ECO:0000259" key="9">
    <source>
        <dbReference type="PROSITE" id="PS00028"/>
    </source>
</evidence>
<feature type="domain" description="C2H2-type" evidence="9">
    <location>
        <begin position="104"/>
        <end position="125"/>
    </location>
</feature>
<proteinExistence type="predicted"/>